<name>A0A0F9D6S6_9ZZZZ</name>
<accession>A0A0F9D6S6</accession>
<evidence type="ECO:0000313" key="1">
    <source>
        <dbReference type="EMBL" id="KKL07778.1"/>
    </source>
</evidence>
<proteinExistence type="predicted"/>
<dbReference type="AlphaFoldDB" id="A0A0F9D6S6"/>
<sequence>MTDKPKFKIGDIVWYLTECDIGQDFSFRHMKITELSTKGDINWCPGEIYYWGIINYAGGECLKFTRPKVEDELFENLSELLKVIEEYVASVEESCQIIDQAIVKRIATEGNPNFKKGEPIWRLIKESNFLGYEPITVHKIYMKSFGTVYLYKSGHRNESSYNMPEVSEKECFKTEEEVCKKIKEIAEEMNER</sequence>
<comment type="caution">
    <text evidence="1">The sequence shown here is derived from an EMBL/GenBank/DDBJ whole genome shotgun (WGS) entry which is preliminary data.</text>
</comment>
<reference evidence="1" key="1">
    <citation type="journal article" date="2015" name="Nature">
        <title>Complex archaea that bridge the gap between prokaryotes and eukaryotes.</title>
        <authorList>
            <person name="Spang A."/>
            <person name="Saw J.H."/>
            <person name="Jorgensen S.L."/>
            <person name="Zaremba-Niedzwiedzka K."/>
            <person name="Martijn J."/>
            <person name="Lind A.E."/>
            <person name="van Eijk R."/>
            <person name="Schleper C."/>
            <person name="Guy L."/>
            <person name="Ettema T.J."/>
        </authorList>
    </citation>
    <scope>NUCLEOTIDE SEQUENCE</scope>
</reference>
<dbReference type="EMBL" id="LAZR01043150">
    <property type="protein sequence ID" value="KKL07778.1"/>
    <property type="molecule type" value="Genomic_DNA"/>
</dbReference>
<organism evidence="1">
    <name type="scientific">marine sediment metagenome</name>
    <dbReference type="NCBI Taxonomy" id="412755"/>
    <lineage>
        <taxon>unclassified sequences</taxon>
        <taxon>metagenomes</taxon>
        <taxon>ecological metagenomes</taxon>
    </lineage>
</organism>
<protein>
    <submittedName>
        <fullName evidence="1">Uncharacterized protein</fullName>
    </submittedName>
</protein>
<gene>
    <name evidence="1" type="ORF">LCGC14_2582640</name>
</gene>